<reference evidence="1 2" key="1">
    <citation type="submission" date="2018-08" db="EMBL/GenBank/DDBJ databases">
        <title>Recombination of ecologically and evolutionarily significant loci maintains genetic cohesion in the Pseudomonas syringae species complex.</title>
        <authorList>
            <person name="Dillon M."/>
            <person name="Thakur S."/>
            <person name="Almeida R.N.D."/>
            <person name="Weir B.S."/>
            <person name="Guttman D.S."/>
        </authorList>
    </citation>
    <scope>NUCLEOTIDE SEQUENCE [LARGE SCALE GENOMIC DNA]</scope>
    <source>
        <strain evidence="1 2">ICMP 14479</strain>
    </source>
</reference>
<dbReference type="AlphaFoldDB" id="A0A3M5UVH6"/>
<comment type="caution">
    <text evidence="1">The sequence shown here is derived from an EMBL/GenBank/DDBJ whole genome shotgun (WGS) entry which is preliminary data.</text>
</comment>
<protein>
    <submittedName>
        <fullName evidence="1">Uncharacterized protein</fullName>
    </submittedName>
</protein>
<organism evidence="1 2">
    <name type="scientific">Pseudomonas syringae pv. avii</name>
    <dbReference type="NCBI Taxonomy" id="663959"/>
    <lineage>
        <taxon>Bacteria</taxon>
        <taxon>Pseudomonadati</taxon>
        <taxon>Pseudomonadota</taxon>
        <taxon>Gammaproteobacteria</taxon>
        <taxon>Pseudomonadales</taxon>
        <taxon>Pseudomonadaceae</taxon>
        <taxon>Pseudomonas</taxon>
        <taxon>Pseudomonas syringae</taxon>
    </lineage>
</organism>
<evidence type="ECO:0000313" key="2">
    <source>
        <dbReference type="Proteomes" id="UP000280395"/>
    </source>
</evidence>
<evidence type="ECO:0000313" key="1">
    <source>
        <dbReference type="EMBL" id="RMU49869.1"/>
    </source>
</evidence>
<proteinExistence type="predicted"/>
<dbReference type="Proteomes" id="UP000280395">
    <property type="component" value="Unassembled WGS sequence"/>
</dbReference>
<accession>A0A3M5UVH6</accession>
<dbReference type="EMBL" id="RBUA01001090">
    <property type="protein sequence ID" value="RMU49869.1"/>
    <property type="molecule type" value="Genomic_DNA"/>
</dbReference>
<sequence length="78" mass="8525">MATIGYQVIDKATGLVVPFLPGAEELLKPTSNIGQVVAEQKRQIAQDDYRQRIAKTSDMLRKAGSLVEQVEQIKAVVA</sequence>
<name>A0A3M5UVH6_PSESX</name>
<gene>
    <name evidence="1" type="ORF">ALP29_00518</name>
</gene>